<dbReference type="InterPro" id="IPR034144">
    <property type="entry name" value="TOPRIM_TopoIII"/>
</dbReference>
<comment type="similarity">
    <text evidence="2">Belongs to the type IA topoisomerase family.</text>
</comment>
<dbReference type="GO" id="GO:0003917">
    <property type="term" value="F:DNA topoisomerase type I (single strand cut, ATP-independent) activity"/>
    <property type="evidence" value="ECO:0007669"/>
    <property type="project" value="UniProtKB-EC"/>
</dbReference>
<dbReference type="GO" id="GO:0043597">
    <property type="term" value="C:cytoplasmic replication fork"/>
    <property type="evidence" value="ECO:0007669"/>
    <property type="project" value="TreeGrafter"/>
</dbReference>
<dbReference type="InterPro" id="IPR023406">
    <property type="entry name" value="Topo_IA_AS"/>
</dbReference>
<feature type="domain" description="Toprim" evidence="12">
    <location>
        <begin position="8"/>
        <end position="149"/>
    </location>
</feature>
<dbReference type="Pfam" id="PF01131">
    <property type="entry name" value="Topoisom_bac"/>
    <property type="match status" value="1"/>
</dbReference>
<dbReference type="InterPro" id="IPR003602">
    <property type="entry name" value="Topo_IA_DNA-bd_dom"/>
</dbReference>
<dbReference type="SUPFAM" id="SSF56712">
    <property type="entry name" value="Prokaryotic type I DNA topoisomerase"/>
    <property type="match status" value="1"/>
</dbReference>
<dbReference type="InterPro" id="IPR023405">
    <property type="entry name" value="Topo_IA_core_domain"/>
</dbReference>
<keyword evidence="6 15" id="KW-0413">Isomerase</keyword>
<evidence type="ECO:0000256" key="7">
    <source>
        <dbReference type="ARBA" id="ARBA00030003"/>
    </source>
</evidence>
<dbReference type="OrthoDB" id="9803554at2"/>
<dbReference type="InterPro" id="IPR013824">
    <property type="entry name" value="Topo_IA_cen_sub1"/>
</dbReference>
<dbReference type="Gene3D" id="1.10.245.10">
    <property type="entry name" value="SWIB/MDM2 domain"/>
    <property type="match status" value="1"/>
</dbReference>
<feature type="domain" description="Topo IA-type catalytic" evidence="14">
    <location>
        <begin position="166"/>
        <end position="657"/>
    </location>
</feature>
<keyword evidence="5" id="KW-0238">DNA-binding</keyword>
<feature type="domain" description="DM2" evidence="13">
    <location>
        <begin position="938"/>
        <end position="1014"/>
    </location>
</feature>
<evidence type="ECO:0000256" key="1">
    <source>
        <dbReference type="ARBA" id="ARBA00000213"/>
    </source>
</evidence>
<keyword evidence="16" id="KW-1185">Reference proteome</keyword>
<dbReference type="PANTHER" id="PTHR11390">
    <property type="entry name" value="PROKARYOTIC DNA TOPOISOMERASE"/>
    <property type="match status" value="1"/>
</dbReference>
<evidence type="ECO:0000259" key="14">
    <source>
        <dbReference type="PROSITE" id="PS52039"/>
    </source>
</evidence>
<dbReference type="KEGG" id="rhf:EUB48_00395"/>
<dbReference type="CDD" id="cd00186">
    <property type="entry name" value="TOP1Ac"/>
    <property type="match status" value="1"/>
</dbReference>
<dbReference type="InterPro" id="IPR025589">
    <property type="entry name" value="Toprim_C_rpt"/>
</dbReference>
<dbReference type="InterPro" id="IPR036885">
    <property type="entry name" value="SWIB_MDM2_dom_sf"/>
</dbReference>
<keyword evidence="4" id="KW-0799">Topoisomerase</keyword>
<dbReference type="Gene3D" id="1.10.290.10">
    <property type="entry name" value="Topoisomerase I, domain 4"/>
    <property type="match status" value="1"/>
</dbReference>
<feature type="region of interest" description="Disordered" evidence="11">
    <location>
        <begin position="284"/>
        <end position="303"/>
    </location>
</feature>
<evidence type="ECO:0000256" key="4">
    <source>
        <dbReference type="ARBA" id="ARBA00023029"/>
    </source>
</evidence>
<evidence type="ECO:0000313" key="15">
    <source>
        <dbReference type="EMBL" id="QDL35916.1"/>
    </source>
</evidence>
<evidence type="ECO:0000256" key="8">
    <source>
        <dbReference type="ARBA" id="ARBA00031985"/>
    </source>
</evidence>
<dbReference type="InterPro" id="IPR013825">
    <property type="entry name" value="Topo_IA_cen_sub2"/>
</dbReference>
<dbReference type="EC" id="5.6.2.1" evidence="3"/>
<sequence>MKSEAFNKTLVIAEKPSVAQDIVRALTPTAGKFDKHDEYFESDSYIVSSAVGHLLEIQAPEEFDVKRGKWSFAHLPVIPPHFDLKPVEKTKTRLNAVVRLAKRKDVTELINACDAGREGELIFRLIEQYAGGAKPLGKPVRRLWLQSMTPQAIRDGFAQLRSEKQMQGLADAARSRSEADWLVGINGTRAMTAFNSRDGGFFLTTVGRVQTPTLSVVVEREEQIRKFISRDYWEVHASFLAEAGEYPAKWFNPAHKRDAIDAEKKADRVWSQREAQAIADAVRGKAASVTEESKPTTQASPPLFDLTSLQREANGKFGFSAKTTLSIAQSLYERHKALTYPRTDSRALPEDYVPVVKQTFEMLADSGMKHLAPHAATALKGNYVKPSKRIFDNTKVSDHFAIIPTLLAPHGLSEAEQKLYDLVVRRFMAVFFPSAEYLVTTRVTTVAPTLVATRTALPPEGAAPGLGRPGVAAAAGHNFKTEGKVLVKPGWLAIYGKEAAEEVADAKDGDKGQSLVPVKPGEMVRAETVEPKGLKTRPPARYSEATLLGAMEGAGKLVDDDELREAMQEKGLGTPATRAAIIEGLINEKYMLREGREMIPTAKAFQLMTLLRGLGVEELSKAELTGEWEYKLAQMEHGKLSRESFMAEIAAMTERMVKKAKEYDRDTIPGDYATLQAPCPNCGGVVKENYRRYTCTGKSGTGTDACGFSFGKTPAGRTFEVAEVEQFLRDKKIGPLEGFRSKAGWPFTAEMVLKFDEETKNFKLEFDFGDDKNAETGELVDFSGQTSLGPCPKCGSAVFEHGKSYVCEKSVPTAAQATPTCDFKSGQIILQQPVVREQMSKLLESGKTDLLDKFVSMRTRRAFKAYLAWDKEAGKVNFEFAPSKFPPRKTAAKTAAPEAAAAKAAPAKTARKVAAKAPAKKVASKTAAVKTPRKSAGKPGAGLTPSAALAAVIGAEPVARTQVIKKLWDYIKANGLQDAQNKRAINADARLQPVFGKDQVTMFELAGIVGKHLS</sequence>
<dbReference type="Gene3D" id="1.10.460.10">
    <property type="entry name" value="Topoisomerase I, domain 2"/>
    <property type="match status" value="1"/>
</dbReference>
<dbReference type="InterPro" id="IPR013826">
    <property type="entry name" value="Topo_IA_cen_sub3"/>
</dbReference>
<dbReference type="GO" id="GO:0006265">
    <property type="term" value="P:DNA topological change"/>
    <property type="evidence" value="ECO:0007669"/>
    <property type="project" value="InterPro"/>
</dbReference>
<dbReference type="Pfam" id="PF13342">
    <property type="entry name" value="Toprim_Crpt"/>
    <property type="match status" value="2"/>
</dbReference>
<dbReference type="SMART" id="SM00493">
    <property type="entry name" value="TOPRIM"/>
    <property type="match status" value="1"/>
</dbReference>
<dbReference type="PROSITE" id="PS52039">
    <property type="entry name" value="TOPO_IA_2"/>
    <property type="match status" value="1"/>
</dbReference>
<dbReference type="SMART" id="SM00437">
    <property type="entry name" value="TOP1Ac"/>
    <property type="match status" value="1"/>
</dbReference>
<evidence type="ECO:0000256" key="2">
    <source>
        <dbReference type="ARBA" id="ARBA00009446"/>
    </source>
</evidence>
<dbReference type="InterPro" id="IPR006171">
    <property type="entry name" value="TOPRIM_dom"/>
</dbReference>
<evidence type="ECO:0000259" key="13">
    <source>
        <dbReference type="PROSITE" id="PS51925"/>
    </source>
</evidence>
<proteinExistence type="inferred from homology"/>
<evidence type="ECO:0000256" key="6">
    <source>
        <dbReference type="ARBA" id="ARBA00023235"/>
    </source>
</evidence>
<evidence type="ECO:0000259" key="12">
    <source>
        <dbReference type="PROSITE" id="PS50880"/>
    </source>
</evidence>
<dbReference type="InterPro" id="IPR019835">
    <property type="entry name" value="SWIB_domain"/>
</dbReference>
<dbReference type="AlphaFoldDB" id="A0A515D676"/>
<organism evidence="15 16">
    <name type="scientific">Rhodoferax sediminis</name>
    <dbReference type="NCBI Taxonomy" id="2509614"/>
    <lineage>
        <taxon>Bacteria</taxon>
        <taxon>Pseudomonadati</taxon>
        <taxon>Pseudomonadota</taxon>
        <taxon>Betaproteobacteria</taxon>
        <taxon>Burkholderiales</taxon>
        <taxon>Comamonadaceae</taxon>
        <taxon>Rhodoferax</taxon>
    </lineage>
</organism>
<comment type="catalytic activity">
    <reaction evidence="1">
        <text>ATP-independent breakage of single-stranded DNA, followed by passage and rejoining.</text>
        <dbReference type="EC" id="5.6.2.1"/>
    </reaction>
</comment>
<dbReference type="PRINTS" id="PR00417">
    <property type="entry name" value="PRTPISMRASEI"/>
</dbReference>
<evidence type="ECO:0000313" key="16">
    <source>
        <dbReference type="Proteomes" id="UP000316798"/>
    </source>
</evidence>
<dbReference type="Proteomes" id="UP000316798">
    <property type="component" value="Chromosome"/>
</dbReference>
<dbReference type="InterPro" id="IPR013497">
    <property type="entry name" value="Topo_IA_cen"/>
</dbReference>
<dbReference type="GO" id="GO:0006310">
    <property type="term" value="P:DNA recombination"/>
    <property type="evidence" value="ECO:0007669"/>
    <property type="project" value="TreeGrafter"/>
</dbReference>
<gene>
    <name evidence="15" type="ORF">EUB48_00395</name>
</gene>
<dbReference type="EMBL" id="CP035503">
    <property type="protein sequence ID" value="QDL35916.1"/>
    <property type="molecule type" value="Genomic_DNA"/>
</dbReference>
<dbReference type="RefSeq" id="WP_142817016.1">
    <property type="nucleotide sequence ID" value="NZ_CP035503.1"/>
</dbReference>
<dbReference type="PROSITE" id="PS00396">
    <property type="entry name" value="TOPO_IA_1"/>
    <property type="match status" value="1"/>
</dbReference>
<dbReference type="Gene3D" id="3.40.50.140">
    <property type="match status" value="1"/>
</dbReference>
<protein>
    <recommendedName>
        <fullName evidence="3">DNA topoisomerase</fullName>
        <ecNumber evidence="3">5.6.2.1</ecNumber>
    </recommendedName>
    <alternativeName>
        <fullName evidence="10">Omega-protein</fullName>
    </alternativeName>
    <alternativeName>
        <fullName evidence="9">Relaxing enzyme</fullName>
    </alternativeName>
    <alternativeName>
        <fullName evidence="7">Swivelase</fullName>
    </alternativeName>
    <alternativeName>
        <fullName evidence="8">Untwisting enzyme</fullName>
    </alternativeName>
</protein>
<dbReference type="Pfam" id="PF01751">
    <property type="entry name" value="Toprim"/>
    <property type="match status" value="1"/>
</dbReference>
<dbReference type="Pfam" id="PF02201">
    <property type="entry name" value="SWIB"/>
    <property type="match status" value="1"/>
</dbReference>
<dbReference type="GO" id="GO:0006281">
    <property type="term" value="P:DNA repair"/>
    <property type="evidence" value="ECO:0007669"/>
    <property type="project" value="TreeGrafter"/>
</dbReference>
<evidence type="ECO:0000256" key="5">
    <source>
        <dbReference type="ARBA" id="ARBA00023125"/>
    </source>
</evidence>
<evidence type="ECO:0000256" key="11">
    <source>
        <dbReference type="SAM" id="MobiDB-lite"/>
    </source>
</evidence>
<dbReference type="Gene3D" id="2.70.20.10">
    <property type="entry name" value="Topoisomerase I, domain 3"/>
    <property type="match status" value="1"/>
</dbReference>
<dbReference type="CDD" id="cd10567">
    <property type="entry name" value="SWIB-MDM2_like"/>
    <property type="match status" value="1"/>
</dbReference>
<evidence type="ECO:0000256" key="10">
    <source>
        <dbReference type="ARBA" id="ARBA00032877"/>
    </source>
</evidence>
<dbReference type="SMART" id="SM00436">
    <property type="entry name" value="TOP1Bc"/>
    <property type="match status" value="1"/>
</dbReference>
<evidence type="ECO:0000256" key="3">
    <source>
        <dbReference type="ARBA" id="ARBA00012891"/>
    </source>
</evidence>
<dbReference type="PROSITE" id="PS50880">
    <property type="entry name" value="TOPRIM"/>
    <property type="match status" value="1"/>
</dbReference>
<reference evidence="15 16" key="1">
    <citation type="submission" date="2019-01" db="EMBL/GenBank/DDBJ databases">
        <title>Genomic insights into a novel species Rhodoferax sp.</title>
        <authorList>
            <person name="Jin L."/>
        </authorList>
    </citation>
    <scope>NUCLEOTIDE SEQUENCE [LARGE SCALE GENOMIC DNA]</scope>
    <source>
        <strain evidence="15 16">CHu59-6-5</strain>
    </source>
</reference>
<name>A0A515D676_9BURK</name>
<dbReference type="NCBIfam" id="NF006032">
    <property type="entry name" value="PRK08173.1"/>
    <property type="match status" value="1"/>
</dbReference>
<accession>A0A515D676</accession>
<dbReference type="SMART" id="SM00151">
    <property type="entry name" value="SWIB"/>
    <property type="match status" value="1"/>
</dbReference>
<dbReference type="GO" id="GO:0003677">
    <property type="term" value="F:DNA binding"/>
    <property type="evidence" value="ECO:0007669"/>
    <property type="project" value="UniProtKB-KW"/>
</dbReference>
<dbReference type="CDD" id="cd03362">
    <property type="entry name" value="TOPRIM_TopoIA_TopoIII"/>
    <property type="match status" value="1"/>
</dbReference>
<dbReference type="PANTHER" id="PTHR11390:SF21">
    <property type="entry name" value="DNA TOPOISOMERASE 3-ALPHA"/>
    <property type="match status" value="1"/>
</dbReference>
<dbReference type="InterPro" id="IPR003601">
    <property type="entry name" value="Topo_IA_2"/>
</dbReference>
<evidence type="ECO:0000256" key="9">
    <source>
        <dbReference type="ARBA" id="ARBA00032235"/>
    </source>
</evidence>
<dbReference type="InterPro" id="IPR000380">
    <property type="entry name" value="Topo_IA"/>
</dbReference>
<dbReference type="SUPFAM" id="SSF47592">
    <property type="entry name" value="SWIB/MDM2 domain"/>
    <property type="match status" value="1"/>
</dbReference>
<dbReference type="PROSITE" id="PS51925">
    <property type="entry name" value="SWIB_MDM2"/>
    <property type="match status" value="1"/>
</dbReference>
<dbReference type="InterPro" id="IPR003121">
    <property type="entry name" value="SWIB_MDM2_domain"/>
</dbReference>